<evidence type="ECO:0000313" key="5">
    <source>
        <dbReference type="EMBL" id="KRL53603.1"/>
    </source>
</evidence>
<dbReference type="RefSeq" id="WP_017260776.1">
    <property type="nucleotide sequence ID" value="NZ_AUAW01000019.1"/>
</dbReference>
<dbReference type="SUPFAM" id="SSF53850">
    <property type="entry name" value="Periplasmic binding protein-like II"/>
    <property type="match status" value="1"/>
</dbReference>
<accession>A0A0R1RIW3</accession>
<reference evidence="5 6" key="1">
    <citation type="journal article" date="2015" name="Genome Announc.">
        <title>Expanding the biotechnology potential of lactobacilli through comparative genomics of 213 strains and associated genera.</title>
        <authorList>
            <person name="Sun Z."/>
            <person name="Harris H.M."/>
            <person name="McCann A."/>
            <person name="Guo C."/>
            <person name="Argimon S."/>
            <person name="Zhang W."/>
            <person name="Yang X."/>
            <person name="Jeffery I.B."/>
            <person name="Cooney J.C."/>
            <person name="Kagawa T.F."/>
            <person name="Liu W."/>
            <person name="Song Y."/>
            <person name="Salvetti E."/>
            <person name="Wrobel A."/>
            <person name="Rasinkangas P."/>
            <person name="Parkhill J."/>
            <person name="Rea M.C."/>
            <person name="O'Sullivan O."/>
            <person name="Ritari J."/>
            <person name="Douillard F.P."/>
            <person name="Paul Ross R."/>
            <person name="Yang R."/>
            <person name="Briner A.E."/>
            <person name="Felis G.E."/>
            <person name="de Vos W.M."/>
            <person name="Barrangou R."/>
            <person name="Klaenhammer T.R."/>
            <person name="Caufield P.W."/>
            <person name="Cui Y."/>
            <person name="Zhang H."/>
            <person name="O'Toole P.W."/>
        </authorList>
    </citation>
    <scope>NUCLEOTIDE SEQUENCE [LARGE SCALE GENOMIC DNA]</scope>
    <source>
        <strain evidence="5 6">DSM 15814</strain>
    </source>
</reference>
<dbReference type="GO" id="GO:0055052">
    <property type="term" value="C:ATP-binding cassette (ABC) transporter complex, substrate-binding subunit-containing"/>
    <property type="evidence" value="ECO:0007669"/>
    <property type="project" value="TreeGrafter"/>
</dbReference>
<evidence type="ECO:0000256" key="4">
    <source>
        <dbReference type="SAM" id="SignalP"/>
    </source>
</evidence>
<sequence>MKRNHWLTWLLAVPLLVGFATAIRPQAASASQTKKRVNITLWHAMTGPSEKALADMVTDYNHAQSKVHVTALYQGNYGDLQKKIMAAGKSNTLPALGQLGYSAVPDLQSHQLIQPITKLVNGKQGLTKKDFADLYPTFTKNMTYKKNYYTTPLNKSPRLLFYNKTLLKKYHLAVPKTWQDIANDGAKVKQDNIAALGIDAGFDIEFAGIAQEFGSPIINNRLKPQMNSKGPKAASAYFVDNIKKGYIKPAGSDKYYSGAFTQGKSLFYISSSSAIQAIQTHAPKDFSWGTAEMPAYKSTRLSAVGGADLMMFKGLSTAKQKAAWDFMKYSMSTKASAKWSQASGYVPVRKSSVKLASYKQYLKQNPNQQTAVDSLNIGVQQPTFKGYSAFRQDYITAIDDMFSLRKTPKQVLPDLQNKALAAQKNGD</sequence>
<dbReference type="GO" id="GO:1901982">
    <property type="term" value="F:maltose binding"/>
    <property type="evidence" value="ECO:0007669"/>
    <property type="project" value="TreeGrafter"/>
</dbReference>
<protein>
    <submittedName>
        <fullName evidence="5">ABC-type sugar transport system, periplasmic component</fullName>
    </submittedName>
</protein>
<keyword evidence="2" id="KW-0813">Transport</keyword>
<keyword evidence="6" id="KW-1185">Reference proteome</keyword>
<dbReference type="Gene3D" id="3.40.190.10">
    <property type="entry name" value="Periplasmic binding protein-like II"/>
    <property type="match status" value="2"/>
</dbReference>
<dbReference type="GO" id="GO:0015768">
    <property type="term" value="P:maltose transport"/>
    <property type="evidence" value="ECO:0007669"/>
    <property type="project" value="TreeGrafter"/>
</dbReference>
<dbReference type="GO" id="GO:0042956">
    <property type="term" value="P:maltodextrin transmembrane transport"/>
    <property type="evidence" value="ECO:0007669"/>
    <property type="project" value="TreeGrafter"/>
</dbReference>
<gene>
    <name evidence="5" type="ORF">FD35_GL000968</name>
</gene>
<dbReference type="Proteomes" id="UP000051999">
    <property type="component" value="Unassembled WGS sequence"/>
</dbReference>
<evidence type="ECO:0000256" key="1">
    <source>
        <dbReference type="ARBA" id="ARBA00008520"/>
    </source>
</evidence>
<proteinExistence type="inferred from homology"/>
<dbReference type="PANTHER" id="PTHR30061:SF50">
    <property type="entry name" value="MALTOSE_MALTODEXTRIN-BINDING PERIPLASMIC PROTEIN"/>
    <property type="match status" value="1"/>
</dbReference>
<evidence type="ECO:0000256" key="3">
    <source>
        <dbReference type="ARBA" id="ARBA00022729"/>
    </source>
</evidence>
<comment type="similarity">
    <text evidence="1">Belongs to the bacterial solute-binding protein 1 family.</text>
</comment>
<organism evidence="5 6">
    <name type="scientific">Furfurilactobacillus rossiae DSM 15814</name>
    <dbReference type="NCBI Taxonomy" id="1114972"/>
    <lineage>
        <taxon>Bacteria</taxon>
        <taxon>Bacillati</taxon>
        <taxon>Bacillota</taxon>
        <taxon>Bacilli</taxon>
        <taxon>Lactobacillales</taxon>
        <taxon>Lactobacillaceae</taxon>
        <taxon>Furfurilactobacillus</taxon>
    </lineage>
</organism>
<keyword evidence="3 4" id="KW-0732">Signal</keyword>
<dbReference type="PATRIC" id="fig|1114972.6.peg.979"/>
<evidence type="ECO:0000256" key="2">
    <source>
        <dbReference type="ARBA" id="ARBA00022448"/>
    </source>
</evidence>
<comment type="caution">
    <text evidence="5">The sequence shown here is derived from an EMBL/GenBank/DDBJ whole genome shotgun (WGS) entry which is preliminary data.</text>
</comment>
<dbReference type="STRING" id="1114972.FD35_GL000968"/>
<dbReference type="Pfam" id="PF13416">
    <property type="entry name" value="SBP_bac_8"/>
    <property type="match status" value="1"/>
</dbReference>
<keyword evidence="5" id="KW-0762">Sugar transport</keyword>
<dbReference type="EMBL" id="AZFF01000017">
    <property type="protein sequence ID" value="KRL53603.1"/>
    <property type="molecule type" value="Genomic_DNA"/>
</dbReference>
<name>A0A0R1RIW3_9LACO</name>
<dbReference type="OrthoDB" id="9795467at2"/>
<feature type="chain" id="PRO_5038358768" evidence="4">
    <location>
        <begin position="23"/>
        <end position="427"/>
    </location>
</feature>
<evidence type="ECO:0000313" key="6">
    <source>
        <dbReference type="Proteomes" id="UP000051999"/>
    </source>
</evidence>
<dbReference type="PANTHER" id="PTHR30061">
    <property type="entry name" value="MALTOSE-BINDING PERIPLASMIC PROTEIN"/>
    <property type="match status" value="1"/>
</dbReference>
<dbReference type="eggNOG" id="COG1653">
    <property type="taxonomic scope" value="Bacteria"/>
</dbReference>
<dbReference type="InterPro" id="IPR006059">
    <property type="entry name" value="SBP"/>
</dbReference>
<feature type="signal peptide" evidence="4">
    <location>
        <begin position="1"/>
        <end position="22"/>
    </location>
</feature>
<dbReference type="CDD" id="cd14748">
    <property type="entry name" value="PBP2_UgpB"/>
    <property type="match status" value="1"/>
</dbReference>
<dbReference type="AlphaFoldDB" id="A0A0R1RIW3"/>